<dbReference type="Proteomes" id="UP001172457">
    <property type="component" value="Chromosome 1"/>
</dbReference>
<keyword evidence="3" id="KW-1185">Reference proteome</keyword>
<name>A0AA38WVB1_9ASTR</name>
<comment type="caution">
    <text evidence="2">The sequence shown here is derived from an EMBL/GenBank/DDBJ whole genome shotgun (WGS) entry which is preliminary data.</text>
</comment>
<dbReference type="InterPro" id="IPR012337">
    <property type="entry name" value="RNaseH-like_sf"/>
</dbReference>
<gene>
    <name evidence="2" type="ORF">OSB04_002387</name>
</gene>
<dbReference type="AlphaFoldDB" id="A0AA38WVB1"/>
<organism evidence="2 3">
    <name type="scientific">Centaurea solstitialis</name>
    <name type="common">yellow star-thistle</name>
    <dbReference type="NCBI Taxonomy" id="347529"/>
    <lineage>
        <taxon>Eukaryota</taxon>
        <taxon>Viridiplantae</taxon>
        <taxon>Streptophyta</taxon>
        <taxon>Embryophyta</taxon>
        <taxon>Tracheophyta</taxon>
        <taxon>Spermatophyta</taxon>
        <taxon>Magnoliopsida</taxon>
        <taxon>eudicotyledons</taxon>
        <taxon>Gunneridae</taxon>
        <taxon>Pentapetalae</taxon>
        <taxon>asterids</taxon>
        <taxon>campanulids</taxon>
        <taxon>Asterales</taxon>
        <taxon>Asteraceae</taxon>
        <taxon>Carduoideae</taxon>
        <taxon>Cardueae</taxon>
        <taxon>Centaureinae</taxon>
        <taxon>Centaurea</taxon>
    </lineage>
</organism>
<dbReference type="SUPFAM" id="SSF56672">
    <property type="entry name" value="DNA/RNA polymerases"/>
    <property type="match status" value="1"/>
</dbReference>
<dbReference type="InterPro" id="IPR041577">
    <property type="entry name" value="RT_RNaseH_2"/>
</dbReference>
<dbReference type="Gene3D" id="3.30.420.10">
    <property type="entry name" value="Ribonuclease H-like superfamily/Ribonuclease H"/>
    <property type="match status" value="1"/>
</dbReference>
<reference evidence="2" key="1">
    <citation type="submission" date="2023-03" db="EMBL/GenBank/DDBJ databases">
        <title>Chromosome-scale reference genome and RAD-based genetic map of yellow starthistle (Centaurea solstitialis) reveal putative structural variation and QTLs associated with invader traits.</title>
        <authorList>
            <person name="Reatini B."/>
            <person name="Cang F.A."/>
            <person name="Jiang Q."/>
            <person name="Mckibben M.T.W."/>
            <person name="Barker M.S."/>
            <person name="Rieseberg L.H."/>
            <person name="Dlugosch K.M."/>
        </authorList>
    </citation>
    <scope>NUCLEOTIDE SEQUENCE</scope>
    <source>
        <strain evidence="2">CAN-66</strain>
        <tissue evidence="2">Leaf</tissue>
    </source>
</reference>
<dbReference type="SUPFAM" id="SSF53098">
    <property type="entry name" value="Ribonuclease H-like"/>
    <property type="match status" value="1"/>
</dbReference>
<evidence type="ECO:0000313" key="3">
    <source>
        <dbReference type="Proteomes" id="UP001172457"/>
    </source>
</evidence>
<sequence length="460" mass="52656">MRPPIQIPQNQFNAPILPHNNFHLQPNTTRQNDLSTYNFAHTPKELVNSLRNVEANIRWPKKYDQPGKAKNQTKWYDFHDDHGHTTEDCISLRMKVAYHKPKGHLKNIFPGELPSNDRLPLPVHTKVVNCITGGLEIGSLTNSATKRHDDLDEPNQKHHDNLVIQLTIGNCLKRILVDGDGSANDSTDDHEQALQNLKSYMMSPPLLTKPEPGEDLQLYLAVSSTAVSAVMVREKDKLQRPIYYVSESLLDAETRGQKPHQLDHDKAITSLHYVKISSGIKLITSTPRYPQANGLAKSSNKSIINTIRKKFNAAKGKWVEEHPEVYRPIEELRNSASLKMTSQKSTVERYFNKNMKDKILQVRDYVLRRVFQNTQEINACKISIKWEGSYQITQVIADGPYKLKAMDGKEIEIPRSWNATHLKRYRTIDNRTTNPESDVARQSELLKYTITPVCRTIICR</sequence>
<dbReference type="PANTHER" id="PTHR48475">
    <property type="entry name" value="RIBONUCLEASE H"/>
    <property type="match status" value="1"/>
</dbReference>
<evidence type="ECO:0000313" key="2">
    <source>
        <dbReference type="EMBL" id="KAJ9566421.1"/>
    </source>
</evidence>
<feature type="domain" description="Reverse transcriptase/retrotransposon-derived protein RNase H-like" evidence="1">
    <location>
        <begin position="187"/>
        <end position="255"/>
    </location>
</feature>
<protein>
    <recommendedName>
        <fullName evidence="1">Reverse transcriptase/retrotransposon-derived protein RNase H-like domain-containing protein</fullName>
    </recommendedName>
</protein>
<dbReference type="PANTHER" id="PTHR48475:SF2">
    <property type="entry name" value="RIBONUCLEASE H"/>
    <property type="match status" value="1"/>
</dbReference>
<proteinExistence type="predicted"/>
<dbReference type="GO" id="GO:0003676">
    <property type="term" value="F:nucleic acid binding"/>
    <property type="evidence" value="ECO:0007669"/>
    <property type="project" value="InterPro"/>
</dbReference>
<evidence type="ECO:0000259" key="1">
    <source>
        <dbReference type="Pfam" id="PF17919"/>
    </source>
</evidence>
<dbReference type="InterPro" id="IPR043502">
    <property type="entry name" value="DNA/RNA_pol_sf"/>
</dbReference>
<dbReference type="Pfam" id="PF17919">
    <property type="entry name" value="RT_RNaseH_2"/>
    <property type="match status" value="1"/>
</dbReference>
<dbReference type="EMBL" id="JARYMX010000001">
    <property type="protein sequence ID" value="KAJ9566421.1"/>
    <property type="molecule type" value="Genomic_DNA"/>
</dbReference>
<accession>A0AA38WVB1</accession>
<dbReference type="InterPro" id="IPR036397">
    <property type="entry name" value="RNaseH_sf"/>
</dbReference>